<dbReference type="EMBL" id="JANCPR020000072">
    <property type="protein sequence ID" value="MDJ1138030.1"/>
    <property type="molecule type" value="Genomic_DNA"/>
</dbReference>
<sequence>MITITVYRILPDGTRVRVLPRTTFAPRDPERPPQPLSFPPCRCRRCLAEPVASTPAPSPAVIDADG</sequence>
<reference evidence="1 2" key="1">
    <citation type="submission" date="2023-05" db="EMBL/GenBank/DDBJ databases">
        <title>Streptantibioticus silvisoli sp. nov., acidotolerant actinomycetes 1 from pine litter.</title>
        <authorList>
            <person name="Swiecimska M."/>
            <person name="Golinska P."/>
            <person name="Sangal V."/>
            <person name="Wachnowicz B."/>
            <person name="Goodfellow M."/>
        </authorList>
    </citation>
    <scope>NUCLEOTIDE SEQUENCE [LARGE SCALE GENOMIC DNA]</scope>
    <source>
        <strain evidence="1 2">DSM 42109</strain>
    </source>
</reference>
<keyword evidence="2" id="KW-1185">Reference proteome</keyword>
<dbReference type="RefSeq" id="WP_274044293.1">
    <property type="nucleotide sequence ID" value="NZ_JANCPR020000072.1"/>
</dbReference>
<accession>A0ABT7A9M7</accession>
<evidence type="ECO:0000313" key="2">
    <source>
        <dbReference type="Proteomes" id="UP001214441"/>
    </source>
</evidence>
<gene>
    <name evidence="1" type="ORF">NMN56_039950</name>
</gene>
<comment type="caution">
    <text evidence="1">The sequence shown here is derived from an EMBL/GenBank/DDBJ whole genome shotgun (WGS) entry which is preliminary data.</text>
</comment>
<proteinExistence type="predicted"/>
<name>A0ABT7A9M7_9ACTN</name>
<dbReference type="Proteomes" id="UP001214441">
    <property type="component" value="Unassembled WGS sequence"/>
</dbReference>
<protein>
    <submittedName>
        <fullName evidence="1">Uncharacterized protein</fullName>
    </submittedName>
</protein>
<evidence type="ECO:0000313" key="1">
    <source>
        <dbReference type="EMBL" id="MDJ1138030.1"/>
    </source>
</evidence>
<organism evidence="1 2">
    <name type="scientific">Streptomyces iconiensis</name>
    <dbReference type="NCBI Taxonomy" id="1384038"/>
    <lineage>
        <taxon>Bacteria</taxon>
        <taxon>Bacillati</taxon>
        <taxon>Actinomycetota</taxon>
        <taxon>Actinomycetes</taxon>
        <taxon>Kitasatosporales</taxon>
        <taxon>Streptomycetaceae</taxon>
        <taxon>Streptomyces</taxon>
    </lineage>
</organism>